<feature type="domain" description="Phage tail tape measure protein" evidence="1">
    <location>
        <begin position="35"/>
        <end position="170"/>
    </location>
</feature>
<proteinExistence type="predicted"/>
<dbReference type="NCBIfam" id="TIGR01760">
    <property type="entry name" value="tape_meas_TP901"/>
    <property type="match status" value="1"/>
</dbReference>
<accession>X1GAV9</accession>
<gene>
    <name evidence="2" type="ORF">S03H2_06123</name>
</gene>
<dbReference type="AlphaFoldDB" id="X1GAV9"/>
<feature type="non-terminal residue" evidence="2">
    <location>
        <position position="244"/>
    </location>
</feature>
<sequence>MAFDKELSLIISGDPTKLKNALGQAGGQVDKFIAKIGNIGKTMTIAGGIVTGAFAMIVKKTADIGDQFDKMSLRTGVSVEKLSALGHACDISGTSIDTLENSLRFLASGIKETSEGTGVAKDAFEELGISVVDSEGNLRSTVDVMKEAATKLAEMDDKTRQVALAGEIFGKRYGSQLLPMLKMGGQGIEDLMKQAERLNLTITDKAAKAAADFKDEMTKLTGSIAGLGRDIGNILIPQRANSGL</sequence>
<reference evidence="2" key="1">
    <citation type="journal article" date="2014" name="Front. Microbiol.">
        <title>High frequency of phylogenetically diverse reductive dehalogenase-homologous genes in deep subseafloor sedimentary metagenomes.</title>
        <authorList>
            <person name="Kawai M."/>
            <person name="Futagami T."/>
            <person name="Toyoda A."/>
            <person name="Takaki Y."/>
            <person name="Nishi S."/>
            <person name="Hori S."/>
            <person name="Arai W."/>
            <person name="Tsubouchi T."/>
            <person name="Morono Y."/>
            <person name="Uchiyama I."/>
            <person name="Ito T."/>
            <person name="Fujiyama A."/>
            <person name="Inagaki F."/>
            <person name="Takami H."/>
        </authorList>
    </citation>
    <scope>NUCLEOTIDE SEQUENCE</scope>
    <source>
        <strain evidence="2">Expedition CK06-06</strain>
    </source>
</reference>
<dbReference type="Pfam" id="PF10145">
    <property type="entry name" value="PhageMin_Tail"/>
    <property type="match status" value="1"/>
</dbReference>
<protein>
    <recommendedName>
        <fullName evidence="1">Phage tail tape measure protein domain-containing protein</fullName>
    </recommendedName>
</protein>
<evidence type="ECO:0000313" key="2">
    <source>
        <dbReference type="EMBL" id="GAH30163.1"/>
    </source>
</evidence>
<dbReference type="Gene3D" id="3.40.190.10">
    <property type="entry name" value="Periplasmic binding protein-like II"/>
    <property type="match status" value="1"/>
</dbReference>
<dbReference type="EMBL" id="BARU01002631">
    <property type="protein sequence ID" value="GAH30163.1"/>
    <property type="molecule type" value="Genomic_DNA"/>
</dbReference>
<name>X1GAV9_9ZZZZ</name>
<dbReference type="InterPro" id="IPR010090">
    <property type="entry name" value="Phage_tape_meas"/>
</dbReference>
<comment type="caution">
    <text evidence="2">The sequence shown here is derived from an EMBL/GenBank/DDBJ whole genome shotgun (WGS) entry which is preliminary data.</text>
</comment>
<evidence type="ECO:0000259" key="1">
    <source>
        <dbReference type="Pfam" id="PF10145"/>
    </source>
</evidence>
<organism evidence="2">
    <name type="scientific">marine sediment metagenome</name>
    <dbReference type="NCBI Taxonomy" id="412755"/>
    <lineage>
        <taxon>unclassified sequences</taxon>
        <taxon>metagenomes</taxon>
        <taxon>ecological metagenomes</taxon>
    </lineage>
</organism>